<evidence type="ECO:0000313" key="2">
    <source>
        <dbReference type="Proteomes" id="UP001501333"/>
    </source>
</evidence>
<dbReference type="RefSeq" id="WP_229355270.1">
    <property type="nucleotide sequence ID" value="NZ_BAABAO010000016.1"/>
</dbReference>
<reference evidence="2" key="1">
    <citation type="journal article" date="2019" name="Int. J. Syst. Evol. Microbiol.">
        <title>The Global Catalogue of Microorganisms (GCM) 10K type strain sequencing project: providing services to taxonomists for standard genome sequencing and annotation.</title>
        <authorList>
            <consortium name="The Broad Institute Genomics Platform"/>
            <consortium name="The Broad Institute Genome Sequencing Center for Infectious Disease"/>
            <person name="Wu L."/>
            <person name="Ma J."/>
        </authorList>
    </citation>
    <scope>NUCLEOTIDE SEQUENCE [LARGE SCALE GENOMIC DNA]</scope>
    <source>
        <strain evidence="2">JCM 17386</strain>
    </source>
</reference>
<dbReference type="EMBL" id="BAABAO010000016">
    <property type="protein sequence ID" value="GAA4141871.1"/>
    <property type="molecule type" value="Genomic_DNA"/>
</dbReference>
<keyword evidence="2" id="KW-1185">Reference proteome</keyword>
<organism evidence="1 2">
    <name type="scientific">Flavobacterium chungbukense</name>
    <dbReference type="NCBI Taxonomy" id="877464"/>
    <lineage>
        <taxon>Bacteria</taxon>
        <taxon>Pseudomonadati</taxon>
        <taxon>Bacteroidota</taxon>
        <taxon>Flavobacteriia</taxon>
        <taxon>Flavobacteriales</taxon>
        <taxon>Flavobacteriaceae</taxon>
        <taxon>Flavobacterium</taxon>
    </lineage>
</organism>
<name>A0ABP7YV95_9FLAO</name>
<comment type="caution">
    <text evidence="1">The sequence shown here is derived from an EMBL/GenBank/DDBJ whole genome shotgun (WGS) entry which is preliminary data.</text>
</comment>
<proteinExistence type="predicted"/>
<accession>A0ABP7YV95</accession>
<evidence type="ECO:0008006" key="3">
    <source>
        <dbReference type="Google" id="ProtNLM"/>
    </source>
</evidence>
<protein>
    <recommendedName>
        <fullName evidence="3">CpXC domain-containing protein</fullName>
    </recommendedName>
</protein>
<dbReference type="Proteomes" id="UP001501333">
    <property type="component" value="Unassembled WGS sequence"/>
</dbReference>
<evidence type="ECO:0000313" key="1">
    <source>
        <dbReference type="EMBL" id="GAA4141871.1"/>
    </source>
</evidence>
<gene>
    <name evidence="1" type="ORF">GCM10022250_43860</name>
</gene>
<sequence>MSKHPLKCPECNDFKKLEIIWVRYKKEIDKELDLNIPFFVCPNCGHKEPLNSKEYYDAMTDEDFAEMQDGEKLVLKFGYENKEFKRYSHLNFKYSSEDYYLIPGLFRDEDDGYLTPVFFDKDVLLYYNNHPEYNVKFASFSSGNIYHKGKNLFNWGFGINRNGKIFKWLGDLDEDFKEDKMLPHLKRFQASNVESDHDIFSKFYLSQNPFSPSDMFQSSDNETRLFKLKNELDELFQSKFDMKLVKVHIEDFFNFYKPPILEEKEQIFNAYISLNKLIIENIQSDLLKAKLSGKDLKKLGSLKTLENFLSNFFPDENIDLILSSLYVLSDLRQLQGHFSDKSFEERYNFCKERLRIKKEANHFQVYETLIKELVRTFEKINELINQG</sequence>